<gene>
    <name evidence="3" type="ORF">B296_00044213</name>
</gene>
<dbReference type="GO" id="GO:0005737">
    <property type="term" value="C:cytoplasm"/>
    <property type="evidence" value="ECO:0007669"/>
    <property type="project" value="UniProtKB-ARBA"/>
</dbReference>
<evidence type="ECO:0000313" key="3">
    <source>
        <dbReference type="EMBL" id="RRT57242.1"/>
    </source>
</evidence>
<evidence type="ECO:0000256" key="2">
    <source>
        <dbReference type="ARBA" id="ARBA00022803"/>
    </source>
</evidence>
<reference evidence="3 4" key="1">
    <citation type="journal article" date="2014" name="Agronomy (Basel)">
        <title>A Draft Genome Sequence for Ensete ventricosum, the Drought-Tolerant Tree Against Hunger.</title>
        <authorList>
            <person name="Harrison J."/>
            <person name="Moore K.A."/>
            <person name="Paszkiewicz K."/>
            <person name="Jones T."/>
            <person name="Grant M."/>
            <person name="Ambacheew D."/>
            <person name="Muzemil S."/>
            <person name="Studholme D.J."/>
        </authorList>
    </citation>
    <scope>NUCLEOTIDE SEQUENCE [LARGE SCALE GENOMIC DNA]</scope>
</reference>
<comment type="caution">
    <text evidence="3">The sequence shown here is derived from an EMBL/GenBank/DDBJ whole genome shotgun (WGS) entry which is preliminary data.</text>
</comment>
<dbReference type="PANTHER" id="PTHR22767">
    <property type="entry name" value="N-TERMINAL ACETYLTRANSFERASE-RELATED"/>
    <property type="match status" value="1"/>
</dbReference>
<organism evidence="3 4">
    <name type="scientific">Ensete ventricosum</name>
    <name type="common">Abyssinian banana</name>
    <name type="synonym">Musa ensete</name>
    <dbReference type="NCBI Taxonomy" id="4639"/>
    <lineage>
        <taxon>Eukaryota</taxon>
        <taxon>Viridiplantae</taxon>
        <taxon>Streptophyta</taxon>
        <taxon>Embryophyta</taxon>
        <taxon>Tracheophyta</taxon>
        <taxon>Spermatophyta</taxon>
        <taxon>Magnoliopsida</taxon>
        <taxon>Liliopsida</taxon>
        <taxon>Zingiberales</taxon>
        <taxon>Musaceae</taxon>
        <taxon>Ensete</taxon>
    </lineage>
</organism>
<evidence type="ECO:0000313" key="4">
    <source>
        <dbReference type="Proteomes" id="UP000287651"/>
    </source>
</evidence>
<proteinExistence type="predicted"/>
<name>A0A426YZU1_ENSVE</name>
<keyword evidence="1" id="KW-0677">Repeat</keyword>
<dbReference type="Pfam" id="PF12569">
    <property type="entry name" value="NatA_aux_su"/>
    <property type="match status" value="1"/>
</dbReference>
<dbReference type="Gene3D" id="1.25.40.1040">
    <property type="match status" value="3"/>
</dbReference>
<protein>
    <submittedName>
        <fullName evidence="3">Uncharacterized protein</fullName>
    </submittedName>
</protein>
<keyword evidence="2" id="KW-0802">TPR repeat</keyword>
<dbReference type="PANTHER" id="PTHR22767:SF2">
    <property type="entry name" value="N(ALPHA)-ACETYLTRANSFERASE 15_16, ISOFORM A"/>
    <property type="match status" value="1"/>
</dbReference>
<dbReference type="EMBL" id="AMZH03009257">
    <property type="protein sequence ID" value="RRT57242.1"/>
    <property type="molecule type" value="Genomic_DNA"/>
</dbReference>
<dbReference type="AlphaFoldDB" id="A0A426YZU1"/>
<dbReference type="Proteomes" id="UP000287651">
    <property type="component" value="Unassembled WGS sequence"/>
</dbReference>
<sequence>MFYLQLPYHLLGSSFFFAQRIPLDFLEGDEFREAADNYVRPLLTKTFASVVMQHYDRRGQYSLALAKIDEAIEHTPTVIDLYSIKEGGDFFLGERVMLNYLDLTVPCLENAGDLPAAAALADEARSMDLADRYLNTECVMRMLQADQVSYFLT</sequence>
<dbReference type="InterPro" id="IPR021183">
    <property type="entry name" value="NatA_aux_su"/>
</dbReference>
<accession>A0A426YZU1</accession>
<evidence type="ECO:0000256" key="1">
    <source>
        <dbReference type="ARBA" id="ARBA00022737"/>
    </source>
</evidence>